<keyword evidence="2" id="KW-1185">Reference proteome</keyword>
<evidence type="ECO:0000313" key="2">
    <source>
        <dbReference type="Proteomes" id="UP000053051"/>
    </source>
</evidence>
<sequence>MIVSHRKQHKNTWPCILPKKLITLNTLSGVPYLQWVNLGISNQGE</sequence>
<name>M1WQQ9_9NOST</name>
<protein>
    <submittedName>
        <fullName evidence="1">Uncharacterized protein</fullName>
    </submittedName>
</protein>
<reference evidence="2" key="2">
    <citation type="submission" date="2016-01" db="EMBL/GenBank/DDBJ databases">
        <title>Diatom-associated endosymboitic cyanobacterium lacks core nitrogen metabolism enzymes.</title>
        <authorList>
            <person name="Hilton J.A."/>
            <person name="Foster R.A."/>
            <person name="Tripp H.J."/>
            <person name="Carter B.J."/>
            <person name="Zehr J.P."/>
            <person name="Villareal T.A."/>
        </authorList>
    </citation>
    <scope>NUCLEOTIDE SEQUENCE [LARGE SCALE GENOMIC DNA]</scope>
    <source>
        <strain evidence="2">HH01</strain>
    </source>
</reference>
<proteinExistence type="predicted"/>
<evidence type="ECO:0000313" key="1">
    <source>
        <dbReference type="EMBL" id="CCH66524.1"/>
    </source>
</evidence>
<organism evidence="1 2">
    <name type="scientific">Richelia intracellularis HH01</name>
    <dbReference type="NCBI Taxonomy" id="1165094"/>
    <lineage>
        <taxon>Bacteria</taxon>
        <taxon>Bacillati</taxon>
        <taxon>Cyanobacteriota</taxon>
        <taxon>Cyanophyceae</taxon>
        <taxon>Nostocales</taxon>
        <taxon>Nostocaceae</taxon>
        <taxon>Richelia</taxon>
    </lineage>
</organism>
<reference evidence="1 2" key="1">
    <citation type="submission" date="2012-05" db="EMBL/GenBank/DDBJ databases">
        <authorList>
            <person name="Hilton J."/>
        </authorList>
    </citation>
    <scope>NUCLEOTIDE SEQUENCE [LARGE SCALE GENOMIC DNA]</scope>
    <source>
        <strain evidence="1 2">HH01</strain>
    </source>
</reference>
<dbReference type="EMBL" id="CAIY01000018">
    <property type="protein sequence ID" value="CCH66524.1"/>
    <property type="molecule type" value="Genomic_DNA"/>
</dbReference>
<dbReference type="AlphaFoldDB" id="M1WQQ9"/>
<comment type="caution">
    <text evidence="1">The sequence shown here is derived from an EMBL/GenBank/DDBJ whole genome shotgun (WGS) entry which is preliminary data.</text>
</comment>
<gene>
    <name evidence="1" type="ORF">RINTHH_3690</name>
</gene>
<dbReference type="Proteomes" id="UP000053051">
    <property type="component" value="Unassembled WGS sequence"/>
</dbReference>
<accession>M1WQQ9</accession>